<sequence length="121" mass="13559">MHQSLELWNRFPSGVIECSARMFRRGVGTLGAEGGWRFDGQRLQNKSWVMYHSSQPMMKVKNVLLLLPSDLCLGLSRNFGTDFLVELSNVLQGCSEGWWGGGGGEYCGVFGCRLSSRMRMC</sequence>
<dbReference type="Proteomes" id="UP001054945">
    <property type="component" value="Unassembled WGS sequence"/>
</dbReference>
<organism evidence="1 2">
    <name type="scientific">Caerostris extrusa</name>
    <name type="common">Bark spider</name>
    <name type="synonym">Caerostris bankana</name>
    <dbReference type="NCBI Taxonomy" id="172846"/>
    <lineage>
        <taxon>Eukaryota</taxon>
        <taxon>Metazoa</taxon>
        <taxon>Ecdysozoa</taxon>
        <taxon>Arthropoda</taxon>
        <taxon>Chelicerata</taxon>
        <taxon>Arachnida</taxon>
        <taxon>Araneae</taxon>
        <taxon>Araneomorphae</taxon>
        <taxon>Entelegynae</taxon>
        <taxon>Araneoidea</taxon>
        <taxon>Araneidae</taxon>
        <taxon>Caerostris</taxon>
    </lineage>
</organism>
<name>A0AAV4NZY9_CAEEX</name>
<reference evidence="1 2" key="1">
    <citation type="submission" date="2021-06" db="EMBL/GenBank/DDBJ databases">
        <title>Caerostris extrusa draft genome.</title>
        <authorList>
            <person name="Kono N."/>
            <person name="Arakawa K."/>
        </authorList>
    </citation>
    <scope>NUCLEOTIDE SEQUENCE [LARGE SCALE GENOMIC DNA]</scope>
</reference>
<gene>
    <name evidence="1" type="ORF">CEXT_346571</name>
</gene>
<dbReference type="EMBL" id="BPLR01021460">
    <property type="protein sequence ID" value="GIX89865.1"/>
    <property type="molecule type" value="Genomic_DNA"/>
</dbReference>
<protein>
    <submittedName>
        <fullName evidence="1">Uncharacterized protein</fullName>
    </submittedName>
</protein>
<evidence type="ECO:0000313" key="2">
    <source>
        <dbReference type="Proteomes" id="UP001054945"/>
    </source>
</evidence>
<keyword evidence="2" id="KW-1185">Reference proteome</keyword>
<evidence type="ECO:0000313" key="1">
    <source>
        <dbReference type="EMBL" id="GIX89865.1"/>
    </source>
</evidence>
<comment type="caution">
    <text evidence="1">The sequence shown here is derived from an EMBL/GenBank/DDBJ whole genome shotgun (WGS) entry which is preliminary data.</text>
</comment>
<proteinExistence type="predicted"/>
<dbReference type="AlphaFoldDB" id="A0AAV4NZY9"/>
<accession>A0AAV4NZY9</accession>